<keyword evidence="3" id="KW-1185">Reference proteome</keyword>
<dbReference type="GeneID" id="37078841"/>
<dbReference type="AlphaFoldDB" id="A0A319A492"/>
<dbReference type="EMBL" id="KZ821253">
    <property type="protein sequence ID" value="PYH42252.1"/>
    <property type="molecule type" value="Genomic_DNA"/>
</dbReference>
<sequence length="80" mass="8710">MTSHIHYSLAAPEKPPETIAIAPPLEGTPSGEDYNPTVLALLETNTIPSEKIDAVRLELLRRLVGTWATRPLSSPPVRPD</sequence>
<organism evidence="2 3">
    <name type="scientific">Aspergillus saccharolyticus JOP 1030-1</name>
    <dbReference type="NCBI Taxonomy" id="1450539"/>
    <lineage>
        <taxon>Eukaryota</taxon>
        <taxon>Fungi</taxon>
        <taxon>Dikarya</taxon>
        <taxon>Ascomycota</taxon>
        <taxon>Pezizomycotina</taxon>
        <taxon>Eurotiomycetes</taxon>
        <taxon>Eurotiomycetidae</taxon>
        <taxon>Eurotiales</taxon>
        <taxon>Aspergillaceae</taxon>
        <taxon>Aspergillus</taxon>
        <taxon>Aspergillus subgen. Circumdati</taxon>
    </lineage>
</organism>
<name>A0A319A492_9EURO</name>
<feature type="region of interest" description="Disordered" evidence="1">
    <location>
        <begin position="1"/>
        <end position="32"/>
    </location>
</feature>
<evidence type="ECO:0000313" key="2">
    <source>
        <dbReference type="EMBL" id="PYH42252.1"/>
    </source>
</evidence>
<dbReference type="RefSeq" id="XP_025428234.1">
    <property type="nucleotide sequence ID" value="XM_025577612.1"/>
</dbReference>
<proteinExistence type="predicted"/>
<dbReference type="OrthoDB" id="25818at2759"/>
<protein>
    <submittedName>
        <fullName evidence="2">Uncharacterized protein</fullName>
    </submittedName>
</protein>
<evidence type="ECO:0000313" key="3">
    <source>
        <dbReference type="Proteomes" id="UP000248349"/>
    </source>
</evidence>
<accession>A0A319A492</accession>
<dbReference type="Proteomes" id="UP000248349">
    <property type="component" value="Unassembled WGS sequence"/>
</dbReference>
<evidence type="ECO:0000256" key="1">
    <source>
        <dbReference type="SAM" id="MobiDB-lite"/>
    </source>
</evidence>
<gene>
    <name evidence="2" type="ORF">BP01DRAFT_385572</name>
</gene>
<reference evidence="2 3" key="1">
    <citation type="submission" date="2016-12" db="EMBL/GenBank/DDBJ databases">
        <title>The genomes of Aspergillus section Nigri reveals drivers in fungal speciation.</title>
        <authorList>
            <consortium name="DOE Joint Genome Institute"/>
            <person name="Vesth T.C."/>
            <person name="Nybo J."/>
            <person name="Theobald S."/>
            <person name="Brandl J."/>
            <person name="Frisvad J.C."/>
            <person name="Nielsen K.F."/>
            <person name="Lyhne E.K."/>
            <person name="Kogle M.E."/>
            <person name="Kuo A."/>
            <person name="Riley R."/>
            <person name="Clum A."/>
            <person name="Nolan M."/>
            <person name="Lipzen A."/>
            <person name="Salamov A."/>
            <person name="Henrissat B."/>
            <person name="Wiebenga A."/>
            <person name="De Vries R.P."/>
            <person name="Grigoriev I.V."/>
            <person name="Mortensen U.H."/>
            <person name="Andersen M.R."/>
            <person name="Baker S.E."/>
        </authorList>
    </citation>
    <scope>NUCLEOTIDE SEQUENCE [LARGE SCALE GENOMIC DNA]</scope>
    <source>
        <strain evidence="2 3">JOP 1030-1</strain>
    </source>
</reference>